<proteinExistence type="predicted"/>
<gene>
    <name evidence="1" type="ORF">BDP27DRAFT_1181670</name>
</gene>
<feature type="non-terminal residue" evidence="1">
    <location>
        <position position="1"/>
    </location>
</feature>
<evidence type="ECO:0000313" key="2">
    <source>
        <dbReference type="Proteomes" id="UP000772434"/>
    </source>
</evidence>
<comment type="caution">
    <text evidence="1">The sequence shown here is derived from an EMBL/GenBank/DDBJ whole genome shotgun (WGS) entry which is preliminary data.</text>
</comment>
<dbReference type="AlphaFoldDB" id="A0A9P5PAE9"/>
<dbReference type="Proteomes" id="UP000772434">
    <property type="component" value="Unassembled WGS sequence"/>
</dbReference>
<name>A0A9P5PAE9_9AGAR</name>
<sequence>LNESDIPHRTKLSELIDERFKVEYSKIIEEIRNSLGHLAITSDIWSRVNLEGYLAVTITYLHRTTSG</sequence>
<evidence type="ECO:0000313" key="1">
    <source>
        <dbReference type="EMBL" id="KAF9060233.1"/>
    </source>
</evidence>
<feature type="non-terminal residue" evidence="1">
    <location>
        <position position="67"/>
    </location>
</feature>
<protein>
    <submittedName>
        <fullName evidence="1">Uncharacterized protein</fullName>
    </submittedName>
</protein>
<accession>A0A9P5PAE9</accession>
<dbReference type="OrthoDB" id="1607513at2759"/>
<dbReference type="EMBL" id="JADNRY010000253">
    <property type="protein sequence ID" value="KAF9060233.1"/>
    <property type="molecule type" value="Genomic_DNA"/>
</dbReference>
<reference evidence="1" key="1">
    <citation type="submission" date="2020-11" db="EMBL/GenBank/DDBJ databases">
        <authorList>
            <consortium name="DOE Joint Genome Institute"/>
            <person name="Ahrendt S."/>
            <person name="Riley R."/>
            <person name="Andreopoulos W."/>
            <person name="Labutti K."/>
            <person name="Pangilinan J."/>
            <person name="Ruiz-Duenas F.J."/>
            <person name="Barrasa J.M."/>
            <person name="Sanchez-Garcia M."/>
            <person name="Camarero S."/>
            <person name="Miyauchi S."/>
            <person name="Serrano A."/>
            <person name="Linde D."/>
            <person name="Babiker R."/>
            <person name="Drula E."/>
            <person name="Ayuso-Fernandez I."/>
            <person name="Pacheco R."/>
            <person name="Padilla G."/>
            <person name="Ferreira P."/>
            <person name="Barriuso J."/>
            <person name="Kellner H."/>
            <person name="Castanera R."/>
            <person name="Alfaro M."/>
            <person name="Ramirez L."/>
            <person name="Pisabarro A.G."/>
            <person name="Kuo A."/>
            <person name="Tritt A."/>
            <person name="Lipzen A."/>
            <person name="He G."/>
            <person name="Yan M."/>
            <person name="Ng V."/>
            <person name="Cullen D."/>
            <person name="Martin F."/>
            <person name="Rosso M.-N."/>
            <person name="Henrissat B."/>
            <person name="Hibbett D."/>
            <person name="Martinez A.T."/>
            <person name="Grigoriev I.V."/>
        </authorList>
    </citation>
    <scope>NUCLEOTIDE SEQUENCE</scope>
    <source>
        <strain evidence="1">AH 40177</strain>
    </source>
</reference>
<keyword evidence="2" id="KW-1185">Reference proteome</keyword>
<organism evidence="1 2">
    <name type="scientific">Rhodocollybia butyracea</name>
    <dbReference type="NCBI Taxonomy" id="206335"/>
    <lineage>
        <taxon>Eukaryota</taxon>
        <taxon>Fungi</taxon>
        <taxon>Dikarya</taxon>
        <taxon>Basidiomycota</taxon>
        <taxon>Agaricomycotina</taxon>
        <taxon>Agaricomycetes</taxon>
        <taxon>Agaricomycetidae</taxon>
        <taxon>Agaricales</taxon>
        <taxon>Marasmiineae</taxon>
        <taxon>Omphalotaceae</taxon>
        <taxon>Rhodocollybia</taxon>
    </lineage>
</organism>